<dbReference type="EMBL" id="AFRT01002644">
    <property type="protein sequence ID" value="ELU37442.1"/>
    <property type="molecule type" value="Genomic_DNA"/>
</dbReference>
<reference evidence="1 2" key="1">
    <citation type="journal article" date="2013" name="Nat. Commun.">
        <title>The evolution and pathogenic mechanisms of the rice sheath blight pathogen.</title>
        <authorList>
            <person name="Zheng A."/>
            <person name="Lin R."/>
            <person name="Xu L."/>
            <person name="Qin P."/>
            <person name="Tang C."/>
            <person name="Ai P."/>
            <person name="Zhang D."/>
            <person name="Liu Y."/>
            <person name="Sun Z."/>
            <person name="Feng H."/>
            <person name="Wang Y."/>
            <person name="Chen Y."/>
            <person name="Liang X."/>
            <person name="Fu R."/>
            <person name="Li Q."/>
            <person name="Zhang J."/>
            <person name="Yu X."/>
            <person name="Xie Z."/>
            <person name="Ding L."/>
            <person name="Guan P."/>
            <person name="Tang J."/>
            <person name="Liang Y."/>
            <person name="Wang S."/>
            <person name="Deng Q."/>
            <person name="Li S."/>
            <person name="Zhu J."/>
            <person name="Wang L."/>
            <person name="Liu H."/>
            <person name="Li P."/>
        </authorList>
    </citation>
    <scope>NUCLEOTIDE SEQUENCE [LARGE SCALE GENOMIC DNA]</scope>
    <source>
        <strain evidence="2">AG-1 IA</strain>
    </source>
</reference>
<protein>
    <submittedName>
        <fullName evidence="1">Uncharacterized protein</fullName>
    </submittedName>
</protein>
<comment type="caution">
    <text evidence="1">The sequence shown here is derived from an EMBL/GenBank/DDBJ whole genome shotgun (WGS) entry which is preliminary data.</text>
</comment>
<dbReference type="AlphaFoldDB" id="L8WL24"/>
<proteinExistence type="predicted"/>
<dbReference type="Proteomes" id="UP000011668">
    <property type="component" value="Unassembled WGS sequence"/>
</dbReference>
<dbReference type="HOGENOM" id="CLU_3034028_0_0_1"/>
<gene>
    <name evidence="1" type="ORF">AG1IA_08527</name>
</gene>
<sequence>MYGATQVSSMYWYYKKASCDLVCLILGPICYGATEACWHYVPARYMNFEREDDIT</sequence>
<evidence type="ECO:0000313" key="1">
    <source>
        <dbReference type="EMBL" id="ELU37442.1"/>
    </source>
</evidence>
<organism evidence="1 2">
    <name type="scientific">Thanatephorus cucumeris (strain AG1-IA)</name>
    <name type="common">Rice sheath blight fungus</name>
    <name type="synonym">Rhizoctonia solani</name>
    <dbReference type="NCBI Taxonomy" id="983506"/>
    <lineage>
        <taxon>Eukaryota</taxon>
        <taxon>Fungi</taxon>
        <taxon>Dikarya</taxon>
        <taxon>Basidiomycota</taxon>
        <taxon>Agaricomycotina</taxon>
        <taxon>Agaricomycetes</taxon>
        <taxon>Cantharellales</taxon>
        <taxon>Ceratobasidiaceae</taxon>
        <taxon>Rhizoctonia</taxon>
        <taxon>Rhizoctonia solani AG-1</taxon>
    </lineage>
</organism>
<evidence type="ECO:0000313" key="2">
    <source>
        <dbReference type="Proteomes" id="UP000011668"/>
    </source>
</evidence>
<keyword evidence="2" id="KW-1185">Reference proteome</keyword>
<name>L8WL24_THACA</name>
<accession>L8WL24</accession>